<evidence type="ECO:0000313" key="3">
    <source>
        <dbReference type="Proteomes" id="UP000236754"/>
    </source>
</evidence>
<dbReference type="Pfam" id="PF13577">
    <property type="entry name" value="SnoaL_4"/>
    <property type="match status" value="1"/>
</dbReference>
<dbReference type="AlphaFoldDB" id="A0A1H6CWK3"/>
<gene>
    <name evidence="2" type="ORF">SAMN05216223_110188</name>
</gene>
<evidence type="ECO:0000313" key="2">
    <source>
        <dbReference type="EMBL" id="SEG77217.1"/>
    </source>
</evidence>
<accession>A0A1H6CWK3</accession>
<dbReference type="OrthoDB" id="1492465at2"/>
<sequence length="184" mass="19897">MYLTRTRALDARDPGQSLRELADRTEITDALYRFGLGQDLHDRALFRSAFAAHATLDFGPAAAHWGGRSPVMSGADTIVDTILGGFAGRVDTSHTVTNPRIAVAADRGGAHLTALVEAQHVLTADRARHALLKNLYDVTLVPATPQAEPEPGAPESAYAARWLIRTLRIDNIWYTGDPRAIFGG</sequence>
<dbReference type="InterPro" id="IPR032710">
    <property type="entry name" value="NTF2-like_dom_sf"/>
</dbReference>
<name>A0A1H6CWK3_9ACTN</name>
<feature type="domain" description="SnoaL-like" evidence="1">
    <location>
        <begin position="19"/>
        <end position="143"/>
    </location>
</feature>
<proteinExistence type="predicted"/>
<organism evidence="2 3">
    <name type="scientific">Actinacidiphila yanglinensis</name>
    <dbReference type="NCBI Taxonomy" id="310779"/>
    <lineage>
        <taxon>Bacteria</taxon>
        <taxon>Bacillati</taxon>
        <taxon>Actinomycetota</taxon>
        <taxon>Actinomycetes</taxon>
        <taxon>Kitasatosporales</taxon>
        <taxon>Streptomycetaceae</taxon>
        <taxon>Actinacidiphila</taxon>
    </lineage>
</organism>
<dbReference type="Gene3D" id="3.10.450.50">
    <property type="match status" value="1"/>
</dbReference>
<dbReference type="SUPFAM" id="SSF54427">
    <property type="entry name" value="NTF2-like"/>
    <property type="match status" value="1"/>
</dbReference>
<reference evidence="2 3" key="1">
    <citation type="submission" date="2016-10" db="EMBL/GenBank/DDBJ databases">
        <authorList>
            <person name="de Groot N.N."/>
        </authorList>
    </citation>
    <scope>NUCLEOTIDE SEQUENCE [LARGE SCALE GENOMIC DNA]</scope>
    <source>
        <strain evidence="2 3">CGMCC 4.2023</strain>
    </source>
</reference>
<keyword evidence="3" id="KW-1185">Reference proteome</keyword>
<protein>
    <submittedName>
        <fullName evidence="2">SnoaL-like domain-containing protein</fullName>
    </submittedName>
</protein>
<dbReference type="InterPro" id="IPR037401">
    <property type="entry name" value="SnoaL-like"/>
</dbReference>
<dbReference type="RefSeq" id="WP_103887960.1">
    <property type="nucleotide sequence ID" value="NZ_FNVU01000010.1"/>
</dbReference>
<dbReference type="EMBL" id="FNVU01000010">
    <property type="protein sequence ID" value="SEG77217.1"/>
    <property type="molecule type" value="Genomic_DNA"/>
</dbReference>
<evidence type="ECO:0000259" key="1">
    <source>
        <dbReference type="Pfam" id="PF13577"/>
    </source>
</evidence>
<dbReference type="Proteomes" id="UP000236754">
    <property type="component" value="Unassembled WGS sequence"/>
</dbReference>